<dbReference type="InterPro" id="IPR031927">
    <property type="entry name" value="DUF4767"/>
</dbReference>
<evidence type="ECO:0000313" key="4">
    <source>
        <dbReference type="EMBL" id="XBS07943.1"/>
    </source>
</evidence>
<feature type="region of interest" description="Disordered" evidence="1">
    <location>
        <begin position="191"/>
        <end position="228"/>
    </location>
</feature>
<evidence type="ECO:0000256" key="2">
    <source>
        <dbReference type="SAM" id="SignalP"/>
    </source>
</evidence>
<dbReference type="AlphaFoldDB" id="A0AAU7NLR1"/>
<feature type="compositionally biased region" description="Polar residues" evidence="1">
    <location>
        <begin position="191"/>
        <end position="200"/>
    </location>
</feature>
<dbReference type="RefSeq" id="WP_051662256.1">
    <property type="nucleotide sequence ID" value="NZ_CP157400.1"/>
</dbReference>
<evidence type="ECO:0000259" key="3">
    <source>
        <dbReference type="Pfam" id="PF15983"/>
    </source>
</evidence>
<reference evidence="4" key="2">
    <citation type="submission" date="2024-05" db="EMBL/GenBank/DDBJ databases">
        <authorList>
            <person name="Chen H."/>
        </authorList>
    </citation>
    <scope>NUCLEOTIDE SEQUENCE</scope>
    <source>
        <strain evidence="4">CGMCC 7049</strain>
    </source>
</reference>
<feature type="domain" description="DUF4767" evidence="3">
    <location>
        <begin position="65"/>
        <end position="199"/>
    </location>
</feature>
<organism evidence="4">
    <name type="scientific">Pediococcus pentosaceus CGMCC 7049</name>
    <dbReference type="NCBI Taxonomy" id="1460385"/>
    <lineage>
        <taxon>Bacteria</taxon>
        <taxon>Bacillati</taxon>
        <taxon>Bacillota</taxon>
        <taxon>Bacilli</taxon>
        <taxon>Lactobacillales</taxon>
        <taxon>Lactobacillaceae</taxon>
        <taxon>Pediococcus</taxon>
    </lineage>
</organism>
<sequence>MKNAHNKITLTLLLGLCTLLLGACGQNTTNTTSSNTKITDNSSNAKKHSTAKSFYSKNSSNQSSSVWNDTKDDKLASFMVTWGQTMKQSYTQCTPDRNTTYTGLHYPNDFSDNKTAFSNHKLSAGWSPDGSNKYKVNVVAIYEDTNGGSTIGGRIYLFTIQDHTPIVYYTEQNQGTPDGLVHFEPTQNTDLSNEFKNIVNSKKTATPKSATTKSSNKSGSSDTNDQKFVFPSRMQGTWYTYTDEDKIQTVSFDGNLWKSMGKTDKAFEASKHPSEITYDANDTSKDNWVVATFMESNDGIFKGDENPSRIVNIRGWYQGSGDGTYYYNTTQTVDGKKIEVLTEAGGAMIATTAHYYKSPALAKEYASNDYYADHHGDD</sequence>
<feature type="chain" id="PRO_5043537636" evidence="2">
    <location>
        <begin position="24"/>
        <end position="378"/>
    </location>
</feature>
<gene>
    <name evidence="4" type="ORF">BB06_06875</name>
</gene>
<name>A0AAU7NLR1_PEDPE</name>
<feature type="signal peptide" evidence="2">
    <location>
        <begin position="1"/>
        <end position="23"/>
    </location>
</feature>
<accession>A0AAU7NLR1</accession>
<dbReference type="PROSITE" id="PS51257">
    <property type="entry name" value="PROKAR_LIPOPROTEIN"/>
    <property type="match status" value="1"/>
</dbReference>
<evidence type="ECO:0000256" key="1">
    <source>
        <dbReference type="SAM" id="MobiDB-lite"/>
    </source>
</evidence>
<protein>
    <submittedName>
        <fullName evidence="4">DUF4767 domain-containing protein</fullName>
    </submittedName>
</protein>
<proteinExistence type="predicted"/>
<keyword evidence="2" id="KW-0732">Signal</keyword>
<dbReference type="Pfam" id="PF15983">
    <property type="entry name" value="DUF4767"/>
    <property type="match status" value="1"/>
</dbReference>
<feature type="compositionally biased region" description="Low complexity" evidence="1">
    <location>
        <begin position="201"/>
        <end position="223"/>
    </location>
</feature>
<dbReference type="EMBL" id="CP157400">
    <property type="protein sequence ID" value="XBS07943.1"/>
    <property type="molecule type" value="Genomic_DNA"/>
</dbReference>
<reference evidence="4" key="1">
    <citation type="submission" date="2014-02" db="EMBL/GenBank/DDBJ databases">
        <authorList>
            <person name="Zhao D."/>
            <person name="Dong X."/>
            <person name="Li Y."/>
            <person name="Lv L."/>
            <person name="Zhao D."/>
            <person name="Gao Y."/>
            <person name="Wang Y."/>
            <person name="Li Y."/>
        </authorList>
    </citation>
    <scope>NUCLEOTIDE SEQUENCE</scope>
    <source>
        <strain evidence="4">CGMCC 7049</strain>
    </source>
</reference>